<name>A0ABU8HC27_9BACI</name>
<dbReference type="GO" id="GO:0016874">
    <property type="term" value="F:ligase activity"/>
    <property type="evidence" value="ECO:0007669"/>
    <property type="project" value="UniProtKB-KW"/>
</dbReference>
<sequence length="356" mass="41721">MLTKDNYMIEVEKKFITRRNHPSFSNLVILNYTDKATYEKRWNDMTLNCRGLIIDEITGEIVARPFPKFFNFGEFPEYEIDIPFEETPEFTIKLDGSLGISYKVNGKIYWATRGSFESDQAKAAQTIWNNKYSHVNIPNEITLLVEIIDPVTKVVVDYSGLSDLIIIGAVNRFTGEDYSYSELVQLSHSLGMNVTEQKLLTIEEAVNLKQTIDFNQEGWVLRWSNGKRIKIKGDQYMEIHKIAYGLSDKLKTEYWKDGKMNELIVKMPEEFRTEIEQFNEDLNKQLNNLNYLVEEYLTTSKNNSQDRKSFAIHLTKNAPKEYFSLVFKGYDNKLSLDDIREHIYRNYRDYVFNGVK</sequence>
<organism evidence="2 3">
    <name type="scientific">Bacillus spongiae</name>
    <dbReference type="NCBI Taxonomy" id="2683610"/>
    <lineage>
        <taxon>Bacteria</taxon>
        <taxon>Bacillati</taxon>
        <taxon>Bacillota</taxon>
        <taxon>Bacilli</taxon>
        <taxon>Bacillales</taxon>
        <taxon>Bacillaceae</taxon>
        <taxon>Bacillus</taxon>
    </lineage>
</organism>
<evidence type="ECO:0000259" key="1">
    <source>
        <dbReference type="Pfam" id="PF09511"/>
    </source>
</evidence>
<gene>
    <name evidence="2" type="ORF">WAK64_07335</name>
</gene>
<dbReference type="InterPro" id="IPR019039">
    <property type="entry name" value="T4-Rnl1-like_N"/>
</dbReference>
<dbReference type="Pfam" id="PF09511">
    <property type="entry name" value="RNA_lig_T4_1"/>
    <property type="match status" value="1"/>
</dbReference>
<dbReference type="EMBL" id="JBBAXC010000005">
    <property type="protein sequence ID" value="MEI5906870.1"/>
    <property type="molecule type" value="Genomic_DNA"/>
</dbReference>
<reference evidence="2 3" key="1">
    <citation type="journal article" date="2018" name="J. Microbiol.">
        <title>Bacillus spongiae sp. nov., isolated from sponge of Jeju Island.</title>
        <authorList>
            <person name="Lee G.E."/>
            <person name="Im W.T."/>
            <person name="Park J.S."/>
        </authorList>
    </citation>
    <scope>NUCLEOTIDE SEQUENCE [LARGE SCALE GENOMIC DNA]</scope>
    <source>
        <strain evidence="2 3">135PIL107-10</strain>
    </source>
</reference>
<accession>A0ABU8HC27</accession>
<keyword evidence="2" id="KW-0436">Ligase</keyword>
<dbReference type="Proteomes" id="UP001312865">
    <property type="component" value="Unassembled WGS sequence"/>
</dbReference>
<dbReference type="Gene3D" id="1.10.3550.20">
    <property type="match status" value="1"/>
</dbReference>
<comment type="caution">
    <text evidence="2">The sequence shown here is derived from an EMBL/GenBank/DDBJ whole genome shotgun (WGS) entry which is preliminary data.</text>
</comment>
<feature type="domain" description="T4 RNA ligase 1-like N-terminal" evidence="1">
    <location>
        <begin position="48"/>
        <end position="236"/>
    </location>
</feature>
<evidence type="ECO:0000313" key="2">
    <source>
        <dbReference type="EMBL" id="MEI5906870.1"/>
    </source>
</evidence>
<keyword evidence="3" id="KW-1185">Reference proteome</keyword>
<protein>
    <submittedName>
        <fullName evidence="2">RNA ligase</fullName>
    </submittedName>
</protein>
<dbReference type="RefSeq" id="WP_336586312.1">
    <property type="nucleotide sequence ID" value="NZ_JBBAXC010000005.1"/>
</dbReference>
<proteinExistence type="predicted"/>
<evidence type="ECO:0000313" key="3">
    <source>
        <dbReference type="Proteomes" id="UP001312865"/>
    </source>
</evidence>